<dbReference type="VEuPathDB" id="CryptoDB:Vbra_13862"/>
<evidence type="ECO:0000313" key="2">
    <source>
        <dbReference type="Proteomes" id="UP000041254"/>
    </source>
</evidence>
<name>A0A0G4EWP0_VITBC</name>
<dbReference type="AlphaFoldDB" id="A0A0G4EWP0"/>
<organism evidence="1 2">
    <name type="scientific">Vitrella brassicaformis (strain CCMP3155)</name>
    <dbReference type="NCBI Taxonomy" id="1169540"/>
    <lineage>
        <taxon>Eukaryota</taxon>
        <taxon>Sar</taxon>
        <taxon>Alveolata</taxon>
        <taxon>Colpodellida</taxon>
        <taxon>Vitrellaceae</taxon>
        <taxon>Vitrella</taxon>
    </lineage>
</organism>
<dbReference type="EMBL" id="CDMY01000340">
    <property type="protein sequence ID" value="CEM03397.1"/>
    <property type="molecule type" value="Genomic_DNA"/>
</dbReference>
<evidence type="ECO:0000313" key="1">
    <source>
        <dbReference type="EMBL" id="CEM03397.1"/>
    </source>
</evidence>
<keyword evidence="2" id="KW-1185">Reference proteome</keyword>
<sequence length="130" mass="14828">MLGIEPMTSLPSRSFAAFREPGPRVYQNIFHSLIELEQVFAFTLHDQVAAAAPMSERQAARLIQQLMQAYCDMLEPGYYQADADLRNFVYDGKWKEWTAELLVKRDTPPEVLATQRGQFDAEKATVWSVA</sequence>
<protein>
    <submittedName>
        <fullName evidence="1">Uncharacterized protein</fullName>
    </submittedName>
</protein>
<accession>A0A0G4EWP0</accession>
<proteinExistence type="predicted"/>
<dbReference type="InParanoid" id="A0A0G4EWP0"/>
<dbReference type="Proteomes" id="UP000041254">
    <property type="component" value="Unassembled WGS sequence"/>
</dbReference>
<reference evidence="1 2" key="1">
    <citation type="submission" date="2014-11" db="EMBL/GenBank/DDBJ databases">
        <authorList>
            <person name="Zhu J."/>
            <person name="Qi W."/>
            <person name="Song R."/>
        </authorList>
    </citation>
    <scope>NUCLEOTIDE SEQUENCE [LARGE SCALE GENOMIC DNA]</scope>
</reference>
<gene>
    <name evidence="1" type="ORF">Vbra_13862</name>
</gene>